<dbReference type="AlphaFoldDB" id="A0AAW1XN04"/>
<comment type="caution">
    <text evidence="2">The sequence shown here is derived from an EMBL/GenBank/DDBJ whole genome shotgun (WGS) entry which is preliminary data.</text>
</comment>
<feature type="region of interest" description="Disordered" evidence="1">
    <location>
        <begin position="1"/>
        <end position="20"/>
    </location>
</feature>
<sequence>MAADCRVTDRRTPTKASLPEAKVPSTIILDTICTKRDKNTKGLSIGNRGGGNHRAHNTTGPATSTSSGGVPVWQVFAGVKLGE</sequence>
<dbReference type="Proteomes" id="UP001457282">
    <property type="component" value="Unassembled WGS sequence"/>
</dbReference>
<feature type="region of interest" description="Disordered" evidence="1">
    <location>
        <begin position="39"/>
        <end position="69"/>
    </location>
</feature>
<keyword evidence="3" id="KW-1185">Reference proteome</keyword>
<accession>A0AAW1XN04</accession>
<reference evidence="2 3" key="1">
    <citation type="journal article" date="2023" name="G3 (Bethesda)">
        <title>A chromosome-length genome assembly and annotation of blackberry (Rubus argutus, cv. 'Hillquist').</title>
        <authorList>
            <person name="Bruna T."/>
            <person name="Aryal R."/>
            <person name="Dudchenko O."/>
            <person name="Sargent D.J."/>
            <person name="Mead D."/>
            <person name="Buti M."/>
            <person name="Cavallini A."/>
            <person name="Hytonen T."/>
            <person name="Andres J."/>
            <person name="Pham M."/>
            <person name="Weisz D."/>
            <person name="Mascagni F."/>
            <person name="Usai G."/>
            <person name="Natali L."/>
            <person name="Bassil N."/>
            <person name="Fernandez G.E."/>
            <person name="Lomsadze A."/>
            <person name="Armour M."/>
            <person name="Olukolu B."/>
            <person name="Poorten T."/>
            <person name="Britton C."/>
            <person name="Davik J."/>
            <person name="Ashrafi H."/>
            <person name="Aiden E.L."/>
            <person name="Borodovsky M."/>
            <person name="Worthington M."/>
        </authorList>
    </citation>
    <scope>NUCLEOTIDE SEQUENCE [LARGE SCALE GENOMIC DNA]</scope>
    <source>
        <strain evidence="2">PI 553951</strain>
    </source>
</reference>
<name>A0AAW1XN04_RUBAR</name>
<gene>
    <name evidence="2" type="ORF">M0R45_014117</name>
</gene>
<evidence type="ECO:0000313" key="2">
    <source>
        <dbReference type="EMBL" id="KAK9937319.1"/>
    </source>
</evidence>
<feature type="compositionally biased region" description="Basic and acidic residues" evidence="1">
    <location>
        <begin position="1"/>
        <end position="12"/>
    </location>
</feature>
<evidence type="ECO:0000256" key="1">
    <source>
        <dbReference type="SAM" id="MobiDB-lite"/>
    </source>
</evidence>
<protein>
    <submittedName>
        <fullName evidence="2">Uncharacterized protein</fullName>
    </submittedName>
</protein>
<evidence type="ECO:0000313" key="3">
    <source>
        <dbReference type="Proteomes" id="UP001457282"/>
    </source>
</evidence>
<proteinExistence type="predicted"/>
<feature type="compositionally biased region" description="Low complexity" evidence="1">
    <location>
        <begin position="57"/>
        <end position="69"/>
    </location>
</feature>
<dbReference type="EMBL" id="JBEDUW010000003">
    <property type="protein sequence ID" value="KAK9937319.1"/>
    <property type="molecule type" value="Genomic_DNA"/>
</dbReference>
<organism evidence="2 3">
    <name type="scientific">Rubus argutus</name>
    <name type="common">Southern blackberry</name>
    <dbReference type="NCBI Taxonomy" id="59490"/>
    <lineage>
        <taxon>Eukaryota</taxon>
        <taxon>Viridiplantae</taxon>
        <taxon>Streptophyta</taxon>
        <taxon>Embryophyta</taxon>
        <taxon>Tracheophyta</taxon>
        <taxon>Spermatophyta</taxon>
        <taxon>Magnoliopsida</taxon>
        <taxon>eudicotyledons</taxon>
        <taxon>Gunneridae</taxon>
        <taxon>Pentapetalae</taxon>
        <taxon>rosids</taxon>
        <taxon>fabids</taxon>
        <taxon>Rosales</taxon>
        <taxon>Rosaceae</taxon>
        <taxon>Rosoideae</taxon>
        <taxon>Rosoideae incertae sedis</taxon>
        <taxon>Rubus</taxon>
    </lineage>
</organism>